<dbReference type="Proteomes" id="UP001159428">
    <property type="component" value="Unassembled WGS sequence"/>
</dbReference>
<proteinExistence type="predicted"/>
<organism evidence="2 3">
    <name type="scientific">Pocillopora meandrina</name>
    <dbReference type="NCBI Taxonomy" id="46732"/>
    <lineage>
        <taxon>Eukaryota</taxon>
        <taxon>Metazoa</taxon>
        <taxon>Cnidaria</taxon>
        <taxon>Anthozoa</taxon>
        <taxon>Hexacorallia</taxon>
        <taxon>Scleractinia</taxon>
        <taxon>Astrocoeniina</taxon>
        <taxon>Pocilloporidae</taxon>
        <taxon>Pocillopora</taxon>
    </lineage>
</organism>
<comment type="caution">
    <text evidence="2">The sequence shown here is derived from an EMBL/GenBank/DDBJ whole genome shotgun (WGS) entry which is preliminary data.</text>
</comment>
<accession>A0AAU9VUH5</accession>
<gene>
    <name evidence="2" type="ORF">PMEA_00016610</name>
</gene>
<feature type="chain" id="PRO_5043807196" description="C2H2-type domain-containing protein" evidence="1">
    <location>
        <begin position="29"/>
        <end position="218"/>
    </location>
</feature>
<reference evidence="2 3" key="1">
    <citation type="submission" date="2022-05" db="EMBL/GenBank/DDBJ databases">
        <authorList>
            <consortium name="Genoscope - CEA"/>
            <person name="William W."/>
        </authorList>
    </citation>
    <scope>NUCLEOTIDE SEQUENCE [LARGE SCALE GENOMIC DNA]</scope>
</reference>
<dbReference type="AlphaFoldDB" id="A0AAU9VUH5"/>
<evidence type="ECO:0000313" key="2">
    <source>
        <dbReference type="EMBL" id="CAH3036029.1"/>
    </source>
</evidence>
<keyword evidence="1" id="KW-0732">Signal</keyword>
<evidence type="ECO:0000313" key="3">
    <source>
        <dbReference type="Proteomes" id="UP001159428"/>
    </source>
</evidence>
<name>A0AAU9VUH5_9CNID</name>
<keyword evidence="3" id="KW-1185">Reference proteome</keyword>
<dbReference type="EMBL" id="CALNXJ010000003">
    <property type="protein sequence ID" value="CAH3036029.1"/>
    <property type="molecule type" value="Genomic_DNA"/>
</dbReference>
<evidence type="ECO:0000256" key="1">
    <source>
        <dbReference type="SAM" id="SignalP"/>
    </source>
</evidence>
<protein>
    <recommendedName>
        <fullName evidence="4">C2H2-type domain-containing protein</fullName>
    </recommendedName>
</protein>
<sequence length="218" mass="25111">MWTCMFPSCVFSAISLRILFTRLNLVHSDDEFQVICGLGDSPGCQKVFLKYNSFYKHVRRKHDDVYKGHTLPPVHGNYFIVPTEQGNEDNLQHSANLTVEEADESGELATVHETGIDPNELDDQMKSNNCLLLFFSMREEYGLPQSAFKSVMSYTTQICQDNMLLAGQRVKRKLENRIDISDCLDLSDFPPFKRCHSGWLRNQFINQHFNVVVCTFED</sequence>
<evidence type="ECO:0008006" key="4">
    <source>
        <dbReference type="Google" id="ProtNLM"/>
    </source>
</evidence>
<feature type="signal peptide" evidence="1">
    <location>
        <begin position="1"/>
        <end position="28"/>
    </location>
</feature>